<proteinExistence type="predicted"/>
<name>A0ABQ6NDS4_9BACL</name>
<sequence>MKLLKHTFISTLLAALVLALTGCSTSSRPPEEWLNMSIAGLAGKDQYAFSGQTTIYSAEGWAYAPRTFQGHIEEHTKLHAQGDDGEDLEWSPIEVLNKVKNAHKKVDFVDAATTANQVALHIELNDQDANKLWKEQLQDEMNALAAKEPLEEGPYKQAWLKEFNESRKQMDKMLKSLQVKAQYTVLIDRNSLVPTKLEEHSVLHYSLSGQDKQEKRDTSVTFSPFNGTGTGTVQ</sequence>
<gene>
    <name evidence="3" type="ORF">PghCCS26_02130</name>
</gene>
<keyword evidence="2" id="KW-0732">Signal</keyword>
<accession>A0ABQ6NDS4</accession>
<dbReference type="EMBL" id="BTCL01000001">
    <property type="protein sequence ID" value="GMK43086.1"/>
    <property type="molecule type" value="Genomic_DNA"/>
</dbReference>
<evidence type="ECO:0000256" key="1">
    <source>
        <dbReference type="SAM" id="MobiDB-lite"/>
    </source>
</evidence>
<organism evidence="3 4">
    <name type="scientific">Paenibacillus glycanilyticus</name>
    <dbReference type="NCBI Taxonomy" id="126569"/>
    <lineage>
        <taxon>Bacteria</taxon>
        <taxon>Bacillati</taxon>
        <taxon>Bacillota</taxon>
        <taxon>Bacilli</taxon>
        <taxon>Bacillales</taxon>
        <taxon>Paenibacillaceae</taxon>
        <taxon>Paenibacillus</taxon>
    </lineage>
</organism>
<feature type="region of interest" description="Disordered" evidence="1">
    <location>
        <begin position="208"/>
        <end position="234"/>
    </location>
</feature>
<keyword evidence="4" id="KW-1185">Reference proteome</keyword>
<dbReference type="PROSITE" id="PS51257">
    <property type="entry name" value="PROKAR_LIPOPROTEIN"/>
    <property type="match status" value="1"/>
</dbReference>
<dbReference type="RefSeq" id="WP_317978507.1">
    <property type="nucleotide sequence ID" value="NZ_BTCL01000001.1"/>
</dbReference>
<feature type="compositionally biased region" description="Polar residues" evidence="1">
    <location>
        <begin position="219"/>
        <end position="234"/>
    </location>
</feature>
<feature type="signal peptide" evidence="2">
    <location>
        <begin position="1"/>
        <end position="19"/>
    </location>
</feature>
<evidence type="ECO:0000256" key="2">
    <source>
        <dbReference type="SAM" id="SignalP"/>
    </source>
</evidence>
<feature type="chain" id="PRO_5047283451" evidence="2">
    <location>
        <begin position="20"/>
        <end position="234"/>
    </location>
</feature>
<evidence type="ECO:0000313" key="3">
    <source>
        <dbReference type="EMBL" id="GMK43086.1"/>
    </source>
</evidence>
<protein>
    <submittedName>
        <fullName evidence="3">Uncharacterized protein</fullName>
    </submittedName>
</protein>
<comment type="caution">
    <text evidence="3">The sequence shown here is derived from an EMBL/GenBank/DDBJ whole genome shotgun (WGS) entry which is preliminary data.</text>
</comment>
<reference evidence="3 4" key="1">
    <citation type="submission" date="2023-05" db="EMBL/GenBank/DDBJ databases">
        <title>Draft genome of Paenibacillus sp. CCS26.</title>
        <authorList>
            <person name="Akita H."/>
            <person name="Shinto Y."/>
            <person name="Kimura Z."/>
        </authorList>
    </citation>
    <scope>NUCLEOTIDE SEQUENCE [LARGE SCALE GENOMIC DNA]</scope>
    <source>
        <strain evidence="3 4">CCS26</strain>
    </source>
</reference>
<dbReference type="Proteomes" id="UP001285921">
    <property type="component" value="Unassembled WGS sequence"/>
</dbReference>
<evidence type="ECO:0000313" key="4">
    <source>
        <dbReference type="Proteomes" id="UP001285921"/>
    </source>
</evidence>